<dbReference type="InterPro" id="IPR020456">
    <property type="entry name" value="Acylphosphatase"/>
</dbReference>
<dbReference type="Gene3D" id="3.30.70.100">
    <property type="match status" value="1"/>
</dbReference>
<evidence type="ECO:0000259" key="3">
    <source>
        <dbReference type="PROSITE" id="PS51160"/>
    </source>
</evidence>
<sequence length="127" mass="14588">MPISVYVPRARHLPRYGLMDSPYVNNRALVQHEPLVQVDFELFGDVEGFNFRAYTKEKALQLGVTGWMKCSRKHTVVGQLQGDKDRVNDMAKWLAAQGAPGAKVSRLELRHWQIIDGLTMRDFSLRF</sequence>
<dbReference type="AlphaFoldDB" id="A0AAJ6QUR1"/>
<evidence type="ECO:0000256" key="2">
    <source>
        <dbReference type="RuleBase" id="RU004168"/>
    </source>
</evidence>
<proteinExistence type="inferred from homology"/>
<evidence type="ECO:0000256" key="1">
    <source>
        <dbReference type="PROSITE-ProRule" id="PRU00520"/>
    </source>
</evidence>
<accession>A0AAJ6QUR1</accession>
<dbReference type="GeneID" id="100907319"/>
<dbReference type="PROSITE" id="PS51160">
    <property type="entry name" value="ACYLPHOSPHATASE_3"/>
    <property type="match status" value="1"/>
</dbReference>
<dbReference type="InterPro" id="IPR001792">
    <property type="entry name" value="Acylphosphatase-like_dom"/>
</dbReference>
<gene>
    <name evidence="5" type="primary">LOC100907319</name>
</gene>
<comment type="caution">
    <text evidence="1">Lacks conserved residue(s) required for the propagation of feature annotation.</text>
</comment>
<name>A0AAJ6QUR1_9ACAR</name>
<evidence type="ECO:0000313" key="4">
    <source>
        <dbReference type="Proteomes" id="UP000694867"/>
    </source>
</evidence>
<dbReference type="KEGG" id="goe:100907319"/>
<dbReference type="InterPro" id="IPR036046">
    <property type="entry name" value="Acylphosphatase-like_dom_sf"/>
</dbReference>
<dbReference type="Proteomes" id="UP000694867">
    <property type="component" value="Unplaced"/>
</dbReference>
<comment type="similarity">
    <text evidence="2">Belongs to the acylphosphatase family.</text>
</comment>
<dbReference type="RefSeq" id="XP_003744551.1">
    <property type="nucleotide sequence ID" value="XM_003744503.1"/>
</dbReference>
<dbReference type="PRINTS" id="PR00112">
    <property type="entry name" value="ACYLPHPHTASE"/>
</dbReference>
<evidence type="ECO:0000313" key="5">
    <source>
        <dbReference type="RefSeq" id="XP_003744551.1"/>
    </source>
</evidence>
<dbReference type="GO" id="GO:0003998">
    <property type="term" value="F:acylphosphatase activity"/>
    <property type="evidence" value="ECO:0007669"/>
    <property type="project" value="InterPro"/>
</dbReference>
<reference evidence="5" key="1">
    <citation type="submission" date="2025-08" db="UniProtKB">
        <authorList>
            <consortium name="RefSeq"/>
        </authorList>
    </citation>
    <scope>IDENTIFICATION</scope>
</reference>
<feature type="domain" description="Acylphosphatase-like" evidence="3">
    <location>
        <begin position="37"/>
        <end position="127"/>
    </location>
</feature>
<dbReference type="PANTHER" id="PTHR10029:SF10">
    <property type="entry name" value="GEO08407P1"/>
    <property type="match status" value="1"/>
</dbReference>
<dbReference type="Pfam" id="PF00708">
    <property type="entry name" value="Acylphosphatase"/>
    <property type="match status" value="1"/>
</dbReference>
<dbReference type="PANTHER" id="PTHR10029">
    <property type="entry name" value="ACYLPHOSPHATASE"/>
    <property type="match status" value="1"/>
</dbReference>
<protein>
    <submittedName>
        <fullName evidence="5">Acylphosphatase-2</fullName>
    </submittedName>
</protein>
<keyword evidence="4" id="KW-1185">Reference proteome</keyword>
<dbReference type="SUPFAM" id="SSF54975">
    <property type="entry name" value="Acylphosphatase/BLUF domain-like"/>
    <property type="match status" value="1"/>
</dbReference>
<organism evidence="4 5">
    <name type="scientific">Galendromus occidentalis</name>
    <name type="common">western predatory mite</name>
    <dbReference type="NCBI Taxonomy" id="34638"/>
    <lineage>
        <taxon>Eukaryota</taxon>
        <taxon>Metazoa</taxon>
        <taxon>Ecdysozoa</taxon>
        <taxon>Arthropoda</taxon>
        <taxon>Chelicerata</taxon>
        <taxon>Arachnida</taxon>
        <taxon>Acari</taxon>
        <taxon>Parasitiformes</taxon>
        <taxon>Mesostigmata</taxon>
        <taxon>Gamasina</taxon>
        <taxon>Phytoseioidea</taxon>
        <taxon>Phytoseiidae</taxon>
        <taxon>Typhlodrominae</taxon>
        <taxon>Galendromus</taxon>
    </lineage>
</organism>